<feature type="compositionally biased region" description="Basic and acidic residues" evidence="20">
    <location>
        <begin position="10"/>
        <end position="20"/>
    </location>
</feature>
<dbReference type="UniPathway" id="UPA00148">
    <property type="reaction ID" value="UER00238"/>
</dbReference>
<evidence type="ECO:0000256" key="1">
    <source>
        <dbReference type="ARBA" id="ARBA00001946"/>
    </source>
</evidence>
<protein>
    <recommendedName>
        <fullName evidence="6 19">Adenosylcobinamide-GDP ribazoletransferase</fullName>
        <ecNumber evidence="5 19">2.7.8.26</ecNumber>
    </recommendedName>
    <alternativeName>
        <fullName evidence="16 19">Cobalamin synthase</fullName>
    </alternativeName>
    <alternativeName>
        <fullName evidence="15 19">Cobalamin-5'-phosphate synthase</fullName>
    </alternativeName>
</protein>
<name>A0A2W0C5P4_9BACL</name>
<dbReference type="InterPro" id="IPR003805">
    <property type="entry name" value="CobS"/>
</dbReference>
<feature type="transmembrane region" description="Helical" evidence="19">
    <location>
        <begin position="71"/>
        <end position="88"/>
    </location>
</feature>
<evidence type="ECO:0000256" key="9">
    <source>
        <dbReference type="ARBA" id="ARBA00022679"/>
    </source>
</evidence>
<evidence type="ECO:0000256" key="8">
    <source>
        <dbReference type="ARBA" id="ARBA00022573"/>
    </source>
</evidence>
<dbReference type="PANTHER" id="PTHR34148:SF1">
    <property type="entry name" value="ADENOSYLCOBINAMIDE-GDP RIBAZOLETRANSFERASE"/>
    <property type="match status" value="1"/>
</dbReference>
<evidence type="ECO:0000256" key="20">
    <source>
        <dbReference type="SAM" id="MobiDB-lite"/>
    </source>
</evidence>
<dbReference type="HAMAP" id="MF_00719">
    <property type="entry name" value="CobS"/>
    <property type="match status" value="1"/>
</dbReference>
<keyword evidence="12 19" id="KW-1133">Transmembrane helix</keyword>
<comment type="subcellular location">
    <subcellularLocation>
        <location evidence="2 19">Cell membrane</location>
        <topology evidence="2 19">Multi-pass membrane protein</topology>
    </subcellularLocation>
</comment>
<evidence type="ECO:0000313" key="21">
    <source>
        <dbReference type="EMBL" id="PYY27586.1"/>
    </source>
</evidence>
<dbReference type="EC" id="2.7.8.26" evidence="5 19"/>
<evidence type="ECO:0000256" key="14">
    <source>
        <dbReference type="ARBA" id="ARBA00025228"/>
    </source>
</evidence>
<keyword evidence="8 19" id="KW-0169">Cobalamin biosynthesis</keyword>
<evidence type="ECO:0000256" key="6">
    <source>
        <dbReference type="ARBA" id="ARBA00015850"/>
    </source>
</evidence>
<comment type="catalytic activity">
    <reaction evidence="18 19">
        <text>alpha-ribazole 5'-phosphate + adenosylcob(III)inamide-GDP = adenosylcob(III)alamin 5'-phosphate + GMP + H(+)</text>
        <dbReference type="Rhea" id="RHEA:23560"/>
        <dbReference type="ChEBI" id="CHEBI:15378"/>
        <dbReference type="ChEBI" id="CHEBI:57918"/>
        <dbReference type="ChEBI" id="CHEBI:58115"/>
        <dbReference type="ChEBI" id="CHEBI:60487"/>
        <dbReference type="ChEBI" id="CHEBI:60493"/>
        <dbReference type="EC" id="2.7.8.26"/>
    </reaction>
</comment>
<keyword evidence="10 19" id="KW-0812">Transmembrane</keyword>
<feature type="transmembrane region" description="Helical" evidence="19">
    <location>
        <begin position="266"/>
        <end position="289"/>
    </location>
</feature>
<feature type="transmembrane region" description="Helical" evidence="19">
    <location>
        <begin position="94"/>
        <end position="112"/>
    </location>
</feature>
<comment type="catalytic activity">
    <reaction evidence="17 19">
        <text>alpha-ribazole + adenosylcob(III)inamide-GDP = adenosylcob(III)alamin + GMP + H(+)</text>
        <dbReference type="Rhea" id="RHEA:16049"/>
        <dbReference type="ChEBI" id="CHEBI:10329"/>
        <dbReference type="ChEBI" id="CHEBI:15378"/>
        <dbReference type="ChEBI" id="CHEBI:18408"/>
        <dbReference type="ChEBI" id="CHEBI:58115"/>
        <dbReference type="ChEBI" id="CHEBI:60487"/>
        <dbReference type="EC" id="2.7.8.26"/>
    </reaction>
</comment>
<evidence type="ECO:0000256" key="13">
    <source>
        <dbReference type="ARBA" id="ARBA00023136"/>
    </source>
</evidence>
<keyword evidence="9 19" id="KW-0808">Transferase</keyword>
<evidence type="ECO:0000256" key="12">
    <source>
        <dbReference type="ARBA" id="ARBA00022989"/>
    </source>
</evidence>
<keyword evidence="7 19" id="KW-1003">Cell membrane</keyword>
<comment type="cofactor">
    <cofactor evidence="1 19">
        <name>Mg(2+)</name>
        <dbReference type="ChEBI" id="CHEBI:18420"/>
    </cofactor>
</comment>
<accession>A0A2W0C5P4</accession>
<dbReference type="GO" id="GO:0005886">
    <property type="term" value="C:plasma membrane"/>
    <property type="evidence" value="ECO:0007669"/>
    <property type="project" value="UniProtKB-SubCell"/>
</dbReference>
<evidence type="ECO:0000256" key="11">
    <source>
        <dbReference type="ARBA" id="ARBA00022842"/>
    </source>
</evidence>
<evidence type="ECO:0000256" key="17">
    <source>
        <dbReference type="ARBA" id="ARBA00048623"/>
    </source>
</evidence>
<evidence type="ECO:0000256" key="2">
    <source>
        <dbReference type="ARBA" id="ARBA00004651"/>
    </source>
</evidence>
<evidence type="ECO:0000256" key="18">
    <source>
        <dbReference type="ARBA" id="ARBA00049504"/>
    </source>
</evidence>
<evidence type="ECO:0000256" key="5">
    <source>
        <dbReference type="ARBA" id="ARBA00013200"/>
    </source>
</evidence>
<reference evidence="21 22" key="1">
    <citation type="submission" date="2018-01" db="EMBL/GenBank/DDBJ databases">
        <title>Genome sequence of the PGP bacterium Paenibacillus illinoisensis E3.</title>
        <authorList>
            <person name="Rolli E."/>
            <person name="Marasco R."/>
            <person name="Bessem C."/>
            <person name="Michoud G."/>
            <person name="Gaiarsa S."/>
            <person name="Borin S."/>
            <person name="Daffonchio D."/>
        </authorList>
    </citation>
    <scope>NUCLEOTIDE SEQUENCE [LARGE SCALE GENOMIC DNA]</scope>
    <source>
        <strain evidence="21 22">E3</strain>
    </source>
</reference>
<dbReference type="EMBL" id="PRLG01000021">
    <property type="protein sequence ID" value="PYY27586.1"/>
    <property type="molecule type" value="Genomic_DNA"/>
</dbReference>
<dbReference type="Proteomes" id="UP000247459">
    <property type="component" value="Unassembled WGS sequence"/>
</dbReference>
<feature type="transmembrane region" description="Helical" evidence="19">
    <location>
        <begin position="146"/>
        <end position="169"/>
    </location>
</feature>
<evidence type="ECO:0000313" key="22">
    <source>
        <dbReference type="Proteomes" id="UP000247459"/>
    </source>
</evidence>
<evidence type="ECO:0000256" key="15">
    <source>
        <dbReference type="ARBA" id="ARBA00032605"/>
    </source>
</evidence>
<comment type="function">
    <text evidence="14 19">Joins adenosylcobinamide-GDP and alpha-ribazole to generate adenosylcobalamin (Ado-cobalamin). Also synthesizes adenosylcobalamin 5'-phosphate from adenosylcobinamide-GDP and alpha-ribazole 5'-phosphate.</text>
</comment>
<evidence type="ECO:0000256" key="7">
    <source>
        <dbReference type="ARBA" id="ARBA00022475"/>
    </source>
</evidence>
<evidence type="ECO:0000256" key="10">
    <source>
        <dbReference type="ARBA" id="ARBA00022692"/>
    </source>
</evidence>
<dbReference type="GO" id="GO:0008818">
    <property type="term" value="F:cobalamin 5'-phosphate synthase activity"/>
    <property type="evidence" value="ECO:0007669"/>
    <property type="project" value="UniProtKB-UniRule"/>
</dbReference>
<dbReference type="PANTHER" id="PTHR34148">
    <property type="entry name" value="ADENOSYLCOBINAMIDE-GDP RIBAZOLETRANSFERASE"/>
    <property type="match status" value="1"/>
</dbReference>
<feature type="transmembrane region" description="Helical" evidence="19">
    <location>
        <begin position="175"/>
        <end position="195"/>
    </location>
</feature>
<dbReference type="Pfam" id="PF02654">
    <property type="entry name" value="CobS"/>
    <property type="match status" value="1"/>
</dbReference>
<dbReference type="RefSeq" id="WP_258377725.1">
    <property type="nucleotide sequence ID" value="NZ_PRLG01000021.1"/>
</dbReference>
<proteinExistence type="inferred from homology"/>
<organism evidence="21 22">
    <name type="scientific">Paenibacillus illinoisensis</name>
    <dbReference type="NCBI Taxonomy" id="59845"/>
    <lineage>
        <taxon>Bacteria</taxon>
        <taxon>Bacillati</taxon>
        <taxon>Bacillota</taxon>
        <taxon>Bacilli</taxon>
        <taxon>Bacillales</taxon>
        <taxon>Paenibacillaceae</taxon>
        <taxon>Paenibacillus</taxon>
    </lineage>
</organism>
<dbReference type="GO" id="GO:0009236">
    <property type="term" value="P:cobalamin biosynthetic process"/>
    <property type="evidence" value="ECO:0007669"/>
    <property type="project" value="UniProtKB-UniRule"/>
</dbReference>
<comment type="pathway">
    <text evidence="3 19">Cofactor biosynthesis; adenosylcobalamin biosynthesis; adenosylcobalamin from cob(II)yrinate a,c-diamide: step 7/7.</text>
</comment>
<evidence type="ECO:0000256" key="4">
    <source>
        <dbReference type="ARBA" id="ARBA00010561"/>
    </source>
</evidence>
<evidence type="ECO:0000256" key="19">
    <source>
        <dbReference type="HAMAP-Rule" id="MF_00719"/>
    </source>
</evidence>
<feature type="region of interest" description="Disordered" evidence="20">
    <location>
        <begin position="1"/>
        <end position="20"/>
    </location>
</feature>
<evidence type="ECO:0000256" key="3">
    <source>
        <dbReference type="ARBA" id="ARBA00004663"/>
    </source>
</evidence>
<sequence>MSHDGNNSPHNREEMTSEDHLNQVNEGPAQGAEYVNRLDQKHAAAAAFQFLSRFPVKMQIDFVPPLLRESVVYYPLVGAAIGLSVWIGGALTGALLPSFPAAVLTLTLWVWLTGGLHLDGWMDTADGLLSYRTRERMLEIMKDSRVGAMGVIACVLLLMMKAALIADFIARGNWLYGALLILPMIWSRWFMVYAISAWPNARGDDGLAVLFKGLGERKEVQRARSAAVGVTILAAVITLAAVWIFQPGSSMVEMLAMDRGLGTLPWWLYPIAAAILVPLAAYLIGKFVAGRISERLGGLTGDTYGAMNELLEAALLTVLSLLQGLFLI</sequence>
<dbReference type="GO" id="GO:0051073">
    <property type="term" value="F:adenosylcobinamide-GDP ribazoletransferase activity"/>
    <property type="evidence" value="ECO:0007669"/>
    <property type="project" value="UniProtKB-UniRule"/>
</dbReference>
<keyword evidence="11 19" id="KW-0460">Magnesium</keyword>
<comment type="similarity">
    <text evidence="4 19">Belongs to the CobS family.</text>
</comment>
<keyword evidence="13 19" id="KW-0472">Membrane</keyword>
<dbReference type="AlphaFoldDB" id="A0A2W0C5P4"/>
<evidence type="ECO:0000256" key="16">
    <source>
        <dbReference type="ARBA" id="ARBA00032853"/>
    </source>
</evidence>
<comment type="caution">
    <text evidence="21">The sequence shown here is derived from an EMBL/GenBank/DDBJ whole genome shotgun (WGS) entry which is preliminary data.</text>
</comment>
<feature type="transmembrane region" description="Helical" evidence="19">
    <location>
        <begin position="226"/>
        <end position="246"/>
    </location>
</feature>
<gene>
    <name evidence="19 21" type="primary">cobS</name>
    <name evidence="21" type="ORF">PIL02S_04189</name>
</gene>